<feature type="signal peptide" evidence="1">
    <location>
        <begin position="1"/>
        <end position="19"/>
    </location>
</feature>
<dbReference type="Proteomes" id="UP000753961">
    <property type="component" value="Unassembled WGS sequence"/>
</dbReference>
<proteinExistence type="predicted"/>
<name>A0A953HVL3_9BACT</name>
<dbReference type="EMBL" id="JAHVHU010000001">
    <property type="protein sequence ID" value="MBY5956597.1"/>
    <property type="molecule type" value="Genomic_DNA"/>
</dbReference>
<evidence type="ECO:0008006" key="4">
    <source>
        <dbReference type="Google" id="ProtNLM"/>
    </source>
</evidence>
<keyword evidence="3" id="KW-1185">Reference proteome</keyword>
<evidence type="ECO:0000313" key="2">
    <source>
        <dbReference type="EMBL" id="MBY5956597.1"/>
    </source>
</evidence>
<dbReference type="RefSeq" id="WP_222578114.1">
    <property type="nucleotide sequence ID" value="NZ_JAHVHU010000001.1"/>
</dbReference>
<reference evidence="2" key="1">
    <citation type="submission" date="2021-06" db="EMBL/GenBank/DDBJ databases">
        <title>44 bacteria genomes isolated from Dapeng, Shenzhen.</title>
        <authorList>
            <person name="Zheng W."/>
            <person name="Yu S."/>
            <person name="Huang Y."/>
        </authorList>
    </citation>
    <scope>NUCLEOTIDE SEQUENCE</scope>
    <source>
        <strain evidence="2">DP5N28-2</strain>
    </source>
</reference>
<comment type="caution">
    <text evidence="2">The sequence shown here is derived from an EMBL/GenBank/DDBJ whole genome shotgun (WGS) entry which is preliminary data.</text>
</comment>
<evidence type="ECO:0000256" key="1">
    <source>
        <dbReference type="SAM" id="SignalP"/>
    </source>
</evidence>
<evidence type="ECO:0000313" key="3">
    <source>
        <dbReference type="Proteomes" id="UP000753961"/>
    </source>
</evidence>
<accession>A0A953HVL3</accession>
<protein>
    <recommendedName>
        <fullName evidence="4">PEP-CTERM protein-sorting domain-containing protein</fullName>
    </recommendedName>
</protein>
<keyword evidence="1" id="KW-0732">Signal</keyword>
<dbReference type="AlphaFoldDB" id="A0A953HVL3"/>
<sequence length="238" mass="26646">MTRLMRTAWLATWVLLSMACDKDNDLPKPVDPLIVEDHFEENTQNWQGGFSDYPEGEEDFYELDFGHSTLPPPLDTTAGALKITGNNHSDDLFMFVYKPVEGLAPNTNYHAYFDLTIASDAADDSFGVGSSPAHSVYLKAGVVRIEPKPQVGDQGFYWMNIDKGNQSQDGEQMMNIGDVANGTDQFEYALIKRRNDQPFSFRTGSDGDAWLIIGTDSGFESTTTLYFDRIEVRLEKAD</sequence>
<gene>
    <name evidence="2" type="ORF">KUV50_00525</name>
</gene>
<organism evidence="2 3">
    <name type="scientific">Membranihabitans marinus</name>
    <dbReference type="NCBI Taxonomy" id="1227546"/>
    <lineage>
        <taxon>Bacteria</taxon>
        <taxon>Pseudomonadati</taxon>
        <taxon>Bacteroidota</taxon>
        <taxon>Saprospiria</taxon>
        <taxon>Saprospirales</taxon>
        <taxon>Saprospiraceae</taxon>
        <taxon>Membranihabitans</taxon>
    </lineage>
</organism>
<dbReference type="PROSITE" id="PS51257">
    <property type="entry name" value="PROKAR_LIPOPROTEIN"/>
    <property type="match status" value="1"/>
</dbReference>
<feature type="chain" id="PRO_5037118638" description="PEP-CTERM protein-sorting domain-containing protein" evidence="1">
    <location>
        <begin position="20"/>
        <end position="238"/>
    </location>
</feature>